<sequence>MDIRHDDEALAMLTATVAAELKAHGRRLATAESCTGGWIAKLCTDLAGSSAWFERGLVTYSNEAKQEMLGVGVSDLYRFGAVSEEVAAAMASGALRFSRADCALAVTGIAGPEGGTPDKPVGTVCFGWAMPGDIVETERHRFSGDREGVRRATVGLALRGLLDRLARPGRV</sequence>
<accession>A0A845V2W8</accession>
<dbReference type="InterPro" id="IPR008136">
    <property type="entry name" value="CinA_C"/>
</dbReference>
<dbReference type="GO" id="GO:0016787">
    <property type="term" value="F:hydrolase activity"/>
    <property type="evidence" value="ECO:0007669"/>
    <property type="project" value="UniProtKB-KW"/>
</dbReference>
<dbReference type="SUPFAM" id="SSF142433">
    <property type="entry name" value="CinA-like"/>
    <property type="match status" value="1"/>
</dbReference>
<dbReference type="RefSeq" id="WP_164212338.1">
    <property type="nucleotide sequence ID" value="NZ_JAAGSC010000044.1"/>
</dbReference>
<keyword evidence="3" id="KW-1185">Reference proteome</keyword>
<dbReference type="Gene3D" id="3.90.950.20">
    <property type="entry name" value="CinA-like"/>
    <property type="match status" value="1"/>
</dbReference>
<organism evidence="2 3">
    <name type="scientific">Wenzhouxiangella limi</name>
    <dbReference type="NCBI Taxonomy" id="2707351"/>
    <lineage>
        <taxon>Bacteria</taxon>
        <taxon>Pseudomonadati</taxon>
        <taxon>Pseudomonadota</taxon>
        <taxon>Gammaproteobacteria</taxon>
        <taxon>Chromatiales</taxon>
        <taxon>Wenzhouxiangellaceae</taxon>
        <taxon>Wenzhouxiangella</taxon>
    </lineage>
</organism>
<evidence type="ECO:0000313" key="3">
    <source>
        <dbReference type="Proteomes" id="UP000484885"/>
    </source>
</evidence>
<comment type="caution">
    <text evidence="2">The sequence shown here is derived from an EMBL/GenBank/DDBJ whole genome shotgun (WGS) entry which is preliminary data.</text>
</comment>
<evidence type="ECO:0000313" key="2">
    <source>
        <dbReference type="EMBL" id="NDY96962.1"/>
    </source>
</evidence>
<feature type="domain" description="CinA C-terminal" evidence="1">
    <location>
        <begin position="13"/>
        <end position="164"/>
    </location>
</feature>
<name>A0A845V2W8_9GAMM</name>
<proteinExistence type="predicted"/>
<dbReference type="NCBIfam" id="TIGR00199">
    <property type="entry name" value="PncC_domain"/>
    <property type="match status" value="1"/>
</dbReference>
<evidence type="ECO:0000259" key="1">
    <source>
        <dbReference type="Pfam" id="PF02464"/>
    </source>
</evidence>
<dbReference type="Proteomes" id="UP000484885">
    <property type="component" value="Unassembled WGS sequence"/>
</dbReference>
<dbReference type="InterPro" id="IPR036653">
    <property type="entry name" value="CinA-like_C"/>
</dbReference>
<gene>
    <name evidence="2" type="ORF">G3I74_14615</name>
</gene>
<dbReference type="EMBL" id="JAAGSC010000044">
    <property type="protein sequence ID" value="NDY96962.1"/>
    <property type="molecule type" value="Genomic_DNA"/>
</dbReference>
<dbReference type="Pfam" id="PF02464">
    <property type="entry name" value="CinA"/>
    <property type="match status" value="1"/>
</dbReference>
<keyword evidence="2" id="KW-0378">Hydrolase</keyword>
<protein>
    <submittedName>
        <fullName evidence="2">Nicotinamide-nucleotide amidohydrolase family protein</fullName>
    </submittedName>
</protein>
<reference evidence="2 3" key="1">
    <citation type="submission" date="2020-02" db="EMBL/GenBank/DDBJ databases">
        <authorList>
            <person name="Zhang X.-Y."/>
        </authorList>
    </citation>
    <scope>NUCLEOTIDE SEQUENCE [LARGE SCALE GENOMIC DNA]</scope>
    <source>
        <strain evidence="2 3">C33</strain>
    </source>
</reference>
<dbReference type="AlphaFoldDB" id="A0A845V2W8"/>